<name>A0A9J5YCZ8_SOLCO</name>
<comment type="caution">
    <text evidence="4">The sequence shown here is derived from an EMBL/GenBank/DDBJ whole genome shotgun (WGS) entry which is preliminary data.</text>
</comment>
<feature type="region of interest" description="Disordered" evidence="2">
    <location>
        <begin position="1"/>
        <end position="29"/>
    </location>
</feature>
<dbReference type="PROSITE" id="PS50158">
    <property type="entry name" value="ZF_CCHC"/>
    <property type="match status" value="1"/>
</dbReference>
<dbReference type="InterPro" id="IPR001878">
    <property type="entry name" value="Znf_CCHC"/>
</dbReference>
<sequence>MKRNDDKGKKNHQGKGNYRPGGASKNYWGKNKRFEGKCHHCGKKGHKAKVCWFNKKAVESNVAATSSPKEKSEDDWDAEAFFAVEQEELAFTVTTSKQIDYENDWIVDSGCSNHMTGDKEKLQNLTKYKGSREVVTADDTKLPIAHIGKAVVSPNSSVDLMLLQNVYHVPGMKKNLLSVAQLTSTGHFILFGPQDVRIYHDLEIKKEPVMKGQRLNSVYVMSAETAYIDRTRKNETADLWHMRTGKCYISRNVIFDEASSWWSSNKEILPDSNVLKDVLDSSHVQLSLDEAEGEANEILLKKAWFTILGKLVCINSKVKKMS</sequence>
<protein>
    <recommendedName>
        <fullName evidence="3">CCHC-type domain-containing protein</fullName>
    </recommendedName>
</protein>
<dbReference type="Proteomes" id="UP000824120">
    <property type="component" value="Chromosome 6"/>
</dbReference>
<evidence type="ECO:0000256" key="1">
    <source>
        <dbReference type="PROSITE-ProRule" id="PRU00047"/>
    </source>
</evidence>
<dbReference type="GO" id="GO:0008270">
    <property type="term" value="F:zinc ion binding"/>
    <property type="evidence" value="ECO:0007669"/>
    <property type="project" value="UniProtKB-KW"/>
</dbReference>
<accession>A0A9J5YCZ8</accession>
<dbReference type="Pfam" id="PF22936">
    <property type="entry name" value="Pol_BBD"/>
    <property type="match status" value="1"/>
</dbReference>
<dbReference type="AlphaFoldDB" id="A0A9J5YCZ8"/>
<evidence type="ECO:0000313" key="5">
    <source>
        <dbReference type="Proteomes" id="UP000824120"/>
    </source>
</evidence>
<evidence type="ECO:0000256" key="2">
    <source>
        <dbReference type="SAM" id="MobiDB-lite"/>
    </source>
</evidence>
<feature type="domain" description="CCHC-type" evidence="3">
    <location>
        <begin position="37"/>
        <end position="51"/>
    </location>
</feature>
<reference evidence="4 5" key="1">
    <citation type="submission" date="2020-09" db="EMBL/GenBank/DDBJ databases">
        <title>De no assembly of potato wild relative species, Solanum commersonii.</title>
        <authorList>
            <person name="Cho K."/>
        </authorList>
    </citation>
    <scope>NUCLEOTIDE SEQUENCE [LARGE SCALE GENOMIC DNA]</scope>
    <source>
        <strain evidence="4">LZ3.2</strain>
        <tissue evidence="4">Leaf</tissue>
    </source>
</reference>
<dbReference type="EMBL" id="JACXVP010000006">
    <property type="protein sequence ID" value="KAG5598611.1"/>
    <property type="molecule type" value="Genomic_DNA"/>
</dbReference>
<organism evidence="4 5">
    <name type="scientific">Solanum commersonii</name>
    <name type="common">Commerson's wild potato</name>
    <name type="synonym">Commerson's nightshade</name>
    <dbReference type="NCBI Taxonomy" id="4109"/>
    <lineage>
        <taxon>Eukaryota</taxon>
        <taxon>Viridiplantae</taxon>
        <taxon>Streptophyta</taxon>
        <taxon>Embryophyta</taxon>
        <taxon>Tracheophyta</taxon>
        <taxon>Spermatophyta</taxon>
        <taxon>Magnoliopsida</taxon>
        <taxon>eudicotyledons</taxon>
        <taxon>Gunneridae</taxon>
        <taxon>Pentapetalae</taxon>
        <taxon>asterids</taxon>
        <taxon>lamiids</taxon>
        <taxon>Solanales</taxon>
        <taxon>Solanaceae</taxon>
        <taxon>Solanoideae</taxon>
        <taxon>Solaneae</taxon>
        <taxon>Solanum</taxon>
    </lineage>
</organism>
<keyword evidence="1" id="KW-0863">Zinc-finger</keyword>
<gene>
    <name evidence="4" type="ORF">H5410_029981</name>
</gene>
<keyword evidence="5" id="KW-1185">Reference proteome</keyword>
<dbReference type="InterPro" id="IPR054722">
    <property type="entry name" value="PolX-like_BBD"/>
</dbReference>
<evidence type="ECO:0000259" key="3">
    <source>
        <dbReference type="PROSITE" id="PS50158"/>
    </source>
</evidence>
<evidence type="ECO:0000313" key="4">
    <source>
        <dbReference type="EMBL" id="KAG5598611.1"/>
    </source>
</evidence>
<dbReference type="PANTHER" id="PTHR47592:SF27">
    <property type="entry name" value="OS08G0421700 PROTEIN"/>
    <property type="match status" value="1"/>
</dbReference>
<keyword evidence="1" id="KW-0862">Zinc</keyword>
<dbReference type="OrthoDB" id="1305494at2759"/>
<dbReference type="GO" id="GO:0003676">
    <property type="term" value="F:nucleic acid binding"/>
    <property type="evidence" value="ECO:0007669"/>
    <property type="project" value="InterPro"/>
</dbReference>
<keyword evidence="1" id="KW-0479">Metal-binding</keyword>
<dbReference type="PANTHER" id="PTHR47592">
    <property type="entry name" value="PBF68 PROTEIN"/>
    <property type="match status" value="1"/>
</dbReference>
<proteinExistence type="predicted"/>